<evidence type="ECO:0000313" key="4">
    <source>
        <dbReference type="RefSeq" id="XP_011090072.1"/>
    </source>
</evidence>
<dbReference type="PANTHER" id="PTHR35218">
    <property type="entry name" value="RNASE H DOMAIN-CONTAINING PROTEIN"/>
    <property type="match status" value="1"/>
</dbReference>
<feature type="region of interest" description="Disordered" evidence="1">
    <location>
        <begin position="83"/>
        <end position="138"/>
    </location>
</feature>
<evidence type="ECO:0000256" key="1">
    <source>
        <dbReference type="SAM" id="MobiDB-lite"/>
    </source>
</evidence>
<sequence>MRLDFARVCVMLDISSNLPKHIVILTPDDDGGESPCKVDVEYEWVPPKCTRCMSLGHSAKNCVLSKPTKPTKPPVSVYVPRITARGPPKMVKEKEGGTQSVADIGEPTIKQKPREEEVRSQSPCSEEPEAPRRDEQRKDKAVWNVRGLNKRDHQLAVKDLVTDFRLHFLGLLETRVRLDNTSQIQSFLLPHWKWFVDYVTTGKRIWIAWDENFVHVDVIELGAQLIHCNVTIRALHESVAMTVIYGANEVADRRDLWTTLGTLAIQCVDTPWLIGGDFNSVRDLSEVCSGDIRVAMEEFNSCIQGAGLLPLPMQGE</sequence>
<proteinExistence type="predicted"/>
<dbReference type="Proteomes" id="UP000504604">
    <property type="component" value="Linkage group LG9"/>
</dbReference>
<evidence type="ECO:0000313" key="3">
    <source>
        <dbReference type="Proteomes" id="UP000504604"/>
    </source>
</evidence>
<name>A0A6I9TTI9_SESIN</name>
<protein>
    <submittedName>
        <fullName evidence="4">Uncharacterized protein LOC105170848</fullName>
    </submittedName>
</protein>
<dbReference type="Pfam" id="PF03372">
    <property type="entry name" value="Exo_endo_phos"/>
    <property type="match status" value="1"/>
</dbReference>
<gene>
    <name evidence="4" type="primary">LOC105170848</name>
</gene>
<dbReference type="RefSeq" id="XP_011090072.1">
    <property type="nucleotide sequence ID" value="XM_011091770.1"/>
</dbReference>
<dbReference type="SUPFAM" id="SSF56219">
    <property type="entry name" value="DNase I-like"/>
    <property type="match status" value="1"/>
</dbReference>
<evidence type="ECO:0000259" key="2">
    <source>
        <dbReference type="Pfam" id="PF03372"/>
    </source>
</evidence>
<feature type="domain" description="Endonuclease/exonuclease/phosphatase" evidence="2">
    <location>
        <begin position="142"/>
        <end position="290"/>
    </location>
</feature>
<feature type="compositionally biased region" description="Basic and acidic residues" evidence="1">
    <location>
        <begin position="129"/>
        <end position="138"/>
    </location>
</feature>
<dbReference type="KEGG" id="sind:105170848"/>
<organism evidence="3 4">
    <name type="scientific">Sesamum indicum</name>
    <name type="common">Oriental sesame</name>
    <name type="synonym">Sesamum orientale</name>
    <dbReference type="NCBI Taxonomy" id="4182"/>
    <lineage>
        <taxon>Eukaryota</taxon>
        <taxon>Viridiplantae</taxon>
        <taxon>Streptophyta</taxon>
        <taxon>Embryophyta</taxon>
        <taxon>Tracheophyta</taxon>
        <taxon>Spermatophyta</taxon>
        <taxon>Magnoliopsida</taxon>
        <taxon>eudicotyledons</taxon>
        <taxon>Gunneridae</taxon>
        <taxon>Pentapetalae</taxon>
        <taxon>asterids</taxon>
        <taxon>lamiids</taxon>
        <taxon>Lamiales</taxon>
        <taxon>Pedaliaceae</taxon>
        <taxon>Sesamum</taxon>
    </lineage>
</organism>
<reference evidence="4" key="1">
    <citation type="submission" date="2025-08" db="UniProtKB">
        <authorList>
            <consortium name="RefSeq"/>
        </authorList>
    </citation>
    <scope>IDENTIFICATION</scope>
</reference>
<dbReference type="Gene3D" id="3.60.10.10">
    <property type="entry name" value="Endonuclease/exonuclease/phosphatase"/>
    <property type="match status" value="1"/>
</dbReference>
<dbReference type="InterPro" id="IPR036691">
    <property type="entry name" value="Endo/exonu/phosph_ase_sf"/>
</dbReference>
<dbReference type="GeneID" id="105170848"/>
<dbReference type="InterPro" id="IPR005135">
    <property type="entry name" value="Endo/exonuclease/phosphatase"/>
</dbReference>
<dbReference type="AlphaFoldDB" id="A0A6I9TTI9"/>
<dbReference type="GO" id="GO:0003824">
    <property type="term" value="F:catalytic activity"/>
    <property type="evidence" value="ECO:0007669"/>
    <property type="project" value="InterPro"/>
</dbReference>
<dbReference type="OrthoDB" id="1932741at2759"/>
<keyword evidence="3" id="KW-1185">Reference proteome</keyword>
<dbReference type="InParanoid" id="A0A6I9TTI9"/>
<dbReference type="PANTHER" id="PTHR35218:SF9">
    <property type="entry name" value="ENDONUCLEASE_EXONUCLEASE_PHOSPHATASE DOMAIN-CONTAINING PROTEIN"/>
    <property type="match status" value="1"/>
</dbReference>
<accession>A0A6I9TTI9</accession>